<dbReference type="EMBL" id="CP001115">
    <property type="protein sequence ID" value="ACO47548.2"/>
    <property type="molecule type" value="Genomic_DNA"/>
</dbReference>
<accession>C1D2A9</accession>
<dbReference type="RefSeq" id="WP_041227733.1">
    <property type="nucleotide sequence ID" value="NC_012527.1"/>
</dbReference>
<proteinExistence type="predicted"/>
<evidence type="ECO:0008006" key="3">
    <source>
        <dbReference type="Google" id="ProtNLM"/>
    </source>
</evidence>
<dbReference type="NCBIfam" id="TIGR02569">
    <property type="entry name" value="TIGR02569_actnb"/>
    <property type="match status" value="1"/>
</dbReference>
<keyword evidence="2" id="KW-1185">Reference proteome</keyword>
<name>C1D2A9_DEIDV</name>
<dbReference type="InterPro" id="IPR011009">
    <property type="entry name" value="Kinase-like_dom_sf"/>
</dbReference>
<dbReference type="Proteomes" id="UP000002208">
    <property type="component" value="Plasmid 1"/>
</dbReference>
<gene>
    <name evidence="1" type="ordered locus">Deide_1p01150</name>
</gene>
<dbReference type="KEGG" id="ddr:Deide_1p01150"/>
<evidence type="ECO:0000313" key="1">
    <source>
        <dbReference type="EMBL" id="ACO47548.2"/>
    </source>
</evidence>
<protein>
    <recommendedName>
        <fullName evidence="3">Aminoglycoside phosphotransferase</fullName>
    </recommendedName>
</protein>
<evidence type="ECO:0000313" key="2">
    <source>
        <dbReference type="Proteomes" id="UP000002208"/>
    </source>
</evidence>
<organism evidence="1 2">
    <name type="scientific">Deinococcus deserti (strain DSM 17065 / CIP 109153 / LMG 22923 / VCD115)</name>
    <dbReference type="NCBI Taxonomy" id="546414"/>
    <lineage>
        <taxon>Bacteria</taxon>
        <taxon>Thermotogati</taxon>
        <taxon>Deinococcota</taxon>
        <taxon>Deinococci</taxon>
        <taxon>Deinococcales</taxon>
        <taxon>Deinococcaceae</taxon>
        <taxon>Deinococcus</taxon>
    </lineage>
</organism>
<dbReference type="HOGENOM" id="CLU_060550_0_0_0"/>
<reference evidence="1 2" key="1">
    <citation type="journal article" date="2009" name="PLoS Genet.">
        <title>Alliance of proteomics and genomics to unravel the specificities of Sahara bacterium Deinococcus deserti.</title>
        <authorList>
            <person name="de Groot A."/>
            <person name="Dulermo R."/>
            <person name="Ortet P."/>
            <person name="Blanchard L."/>
            <person name="Guerin P."/>
            <person name="Fernandez B."/>
            <person name="Vacherie B."/>
            <person name="Dossat C."/>
            <person name="Jolivet E."/>
            <person name="Siguier P."/>
            <person name="Chandler M."/>
            <person name="Barakat M."/>
            <person name="Dedieu A."/>
            <person name="Barbe V."/>
            <person name="Heulin T."/>
            <person name="Sommer S."/>
            <person name="Achouak W."/>
            <person name="Armengaud J."/>
        </authorList>
    </citation>
    <scope>NUCLEOTIDE SEQUENCE [LARGE SCALE GENOMIC DNA]</scope>
    <source>
        <strain evidence="2">DSM 17065 / CIP 109153 / LMG 22923 / VCD115</strain>
        <plasmid evidence="2">pDeide1</plasmid>
    </source>
</reference>
<sequence length="264" mass="28910">MRPPPAPVLNAFGLQDSCPRLLAGGRGTTWHAGNCILKPVDLTEGELCWQAATLAALAPARLRLCTPHLSRHGTYLIEGWAAWTFLPGCHEPGRWDDILQVARELHDALAPLPLPEFLGARRDAWAHADRVAWGEQSIEAYLSIPVVRTLAALRRPVVAPAQLIHGDLTGNVLFLDGNTPAVIDLSLYWRPVAYAAGIVVADALVWEGADERLLTTADEWPDFAQCFVRALLFRIVTDTLRNHGTVNAQPYERAVELACGLVAR</sequence>
<dbReference type="AlphaFoldDB" id="C1D2A9"/>
<geneLocation type="plasmid" evidence="2">
    <name>pDeide1</name>
</geneLocation>
<keyword evidence="1" id="KW-0614">Plasmid</keyword>
<dbReference type="InterPro" id="IPR013402">
    <property type="entry name" value="CHP02569"/>
</dbReference>
<dbReference type="SUPFAM" id="SSF56112">
    <property type="entry name" value="Protein kinase-like (PK-like)"/>
    <property type="match status" value="1"/>
</dbReference>